<evidence type="ECO:0000313" key="1">
    <source>
        <dbReference type="EMBL" id="SOH03436.1"/>
    </source>
</evidence>
<reference evidence="2" key="1">
    <citation type="submission" date="2017-10" db="EMBL/GenBank/DDBJ databases">
        <authorList>
            <person name="Frank J."/>
        </authorList>
    </citation>
    <scope>NUCLEOTIDE SEQUENCE [LARGE SCALE GENOMIC DNA]</scope>
</reference>
<name>A0A2C9CCK0_KUEST</name>
<dbReference type="Pfam" id="PF14076">
    <property type="entry name" value="DUF4258"/>
    <property type="match status" value="1"/>
</dbReference>
<dbReference type="EMBL" id="LT934425">
    <property type="protein sequence ID" value="SOH03436.1"/>
    <property type="molecule type" value="Genomic_DNA"/>
</dbReference>
<protein>
    <recommendedName>
        <fullName evidence="3">DUF4258 domain-containing protein</fullName>
    </recommendedName>
</protein>
<dbReference type="AlphaFoldDB" id="A0A2C9CCK0"/>
<evidence type="ECO:0008006" key="3">
    <source>
        <dbReference type="Google" id="ProtNLM"/>
    </source>
</evidence>
<proteinExistence type="predicted"/>
<keyword evidence="2" id="KW-1185">Reference proteome</keyword>
<gene>
    <name evidence="1" type="ORF">KSMBR1_0925</name>
</gene>
<organism evidence="1 2">
    <name type="scientific">Kuenenia stuttgartiensis</name>
    <dbReference type="NCBI Taxonomy" id="174633"/>
    <lineage>
        <taxon>Bacteria</taxon>
        <taxon>Pseudomonadati</taxon>
        <taxon>Planctomycetota</taxon>
        <taxon>Candidatus Brocadiia</taxon>
        <taxon>Candidatus Brocadiales</taxon>
        <taxon>Candidatus Brocadiaceae</taxon>
        <taxon>Candidatus Kuenenia</taxon>
    </lineage>
</organism>
<evidence type="ECO:0000313" key="2">
    <source>
        <dbReference type="Proteomes" id="UP000221734"/>
    </source>
</evidence>
<accession>A0A2C9CCK0</accession>
<dbReference type="Proteomes" id="UP000221734">
    <property type="component" value="Chromosome Kuenenia_stuttgartiensis_MBR1"/>
</dbReference>
<sequence length="80" mass="9091">MSRPDRMISMAEVCLAIGNGELVEDYPEDVRGHSCLIPGQGESNRPIHVVCSPKTEYPAVITAYLLSEQEWEENFKRRKL</sequence>
<dbReference type="InterPro" id="IPR025354">
    <property type="entry name" value="DUF4258"/>
</dbReference>
<dbReference type="KEGG" id="kst:KSMBR1_0925"/>